<protein>
    <recommendedName>
        <fullName evidence="3">HNH endonuclease</fullName>
    </recommendedName>
</protein>
<accession>A0ABR7ED19</accession>
<proteinExistence type="predicted"/>
<comment type="caution">
    <text evidence="1">The sequence shown here is derived from an EMBL/GenBank/DDBJ whole genome shotgun (WGS) entry which is preliminary data.</text>
</comment>
<dbReference type="EMBL" id="JACOON010000002">
    <property type="protein sequence ID" value="MBC5647528.1"/>
    <property type="molecule type" value="Genomic_DNA"/>
</dbReference>
<reference evidence="1 2" key="1">
    <citation type="submission" date="2020-08" db="EMBL/GenBank/DDBJ databases">
        <title>Genome public.</title>
        <authorList>
            <person name="Liu C."/>
            <person name="Sun Q."/>
        </authorList>
    </citation>
    <scope>NUCLEOTIDE SEQUENCE [LARGE SCALE GENOMIC DNA]</scope>
    <source>
        <strain evidence="1 2">NSJ-35</strain>
    </source>
</reference>
<organism evidence="1 2">
    <name type="scientific">Christensenella tenuis</name>
    <dbReference type="NCBI Taxonomy" id="2763033"/>
    <lineage>
        <taxon>Bacteria</taxon>
        <taxon>Bacillati</taxon>
        <taxon>Bacillota</taxon>
        <taxon>Clostridia</taxon>
        <taxon>Christensenellales</taxon>
        <taxon>Christensenellaceae</taxon>
        <taxon>Christensenella</taxon>
    </lineage>
</organism>
<dbReference type="Proteomes" id="UP000606889">
    <property type="component" value="Unassembled WGS sequence"/>
</dbReference>
<gene>
    <name evidence="1" type="ORF">H8S18_04200</name>
</gene>
<sequence>MKNKRRYIGHCALCGKESNLTFEHIPPRKAFNWTPTKTVSGDTLINSVANERNPWNLDGLQYSNRQQGQGFYSLCSKCNSLTGTLYGDEYIKVARGFHDLIKSTNITVNGYIQVKSESFRPLPFIKQVLSMFCSVNRSMANDSRIKYIREFVLDKDATCLPKNKYRINMYLCKPGLQRYAPLSVQLLSGGNHKPIINCISEIATYPMGFILCFNPTEEISYDYPDITSFSDYKYEDECSVEMQLPYFECNIMFPADFRSKEEIQACIAENRTWNEAHTD</sequence>
<evidence type="ECO:0000313" key="1">
    <source>
        <dbReference type="EMBL" id="MBC5647528.1"/>
    </source>
</evidence>
<evidence type="ECO:0000313" key="2">
    <source>
        <dbReference type="Proteomes" id="UP000606889"/>
    </source>
</evidence>
<name>A0ABR7ED19_9FIRM</name>
<evidence type="ECO:0008006" key="3">
    <source>
        <dbReference type="Google" id="ProtNLM"/>
    </source>
</evidence>
<dbReference type="RefSeq" id="WP_186857054.1">
    <property type="nucleotide sequence ID" value="NZ_JACOON010000002.1"/>
</dbReference>
<keyword evidence="2" id="KW-1185">Reference proteome</keyword>